<evidence type="ECO:0008006" key="3">
    <source>
        <dbReference type="Google" id="ProtNLM"/>
    </source>
</evidence>
<feature type="transmembrane region" description="Helical" evidence="1">
    <location>
        <begin position="12"/>
        <end position="28"/>
    </location>
</feature>
<reference evidence="2" key="1">
    <citation type="submission" date="2018-05" db="EMBL/GenBank/DDBJ databases">
        <authorList>
            <person name="Lanie J.A."/>
            <person name="Ng W.-L."/>
            <person name="Kazmierczak K.M."/>
            <person name="Andrzejewski T.M."/>
            <person name="Davidsen T.M."/>
            <person name="Wayne K.J."/>
            <person name="Tettelin H."/>
            <person name="Glass J.I."/>
            <person name="Rusch D."/>
            <person name="Podicherti R."/>
            <person name="Tsui H.-C.T."/>
            <person name="Winkler M.E."/>
        </authorList>
    </citation>
    <scope>NUCLEOTIDE SEQUENCE</scope>
</reference>
<dbReference type="EMBL" id="UINC01067199">
    <property type="protein sequence ID" value="SVB98635.1"/>
    <property type="molecule type" value="Genomic_DNA"/>
</dbReference>
<protein>
    <recommendedName>
        <fullName evidence="3">EamA domain-containing protein</fullName>
    </recommendedName>
</protein>
<proteinExistence type="predicted"/>
<keyword evidence="1" id="KW-0812">Transmembrane</keyword>
<evidence type="ECO:0000313" key="2">
    <source>
        <dbReference type="EMBL" id="SVB98635.1"/>
    </source>
</evidence>
<dbReference type="AlphaFoldDB" id="A0A382IGZ8"/>
<sequence length="39" mass="4336">YYLFAETIDANIWLGASIIIIGGLIIVLRESGRLKSIEN</sequence>
<gene>
    <name evidence="2" type="ORF">METZ01_LOCUS251489</name>
</gene>
<organism evidence="2">
    <name type="scientific">marine metagenome</name>
    <dbReference type="NCBI Taxonomy" id="408172"/>
    <lineage>
        <taxon>unclassified sequences</taxon>
        <taxon>metagenomes</taxon>
        <taxon>ecological metagenomes</taxon>
    </lineage>
</organism>
<keyword evidence="1" id="KW-0472">Membrane</keyword>
<evidence type="ECO:0000256" key="1">
    <source>
        <dbReference type="SAM" id="Phobius"/>
    </source>
</evidence>
<accession>A0A382IGZ8</accession>
<feature type="non-terminal residue" evidence="2">
    <location>
        <position position="1"/>
    </location>
</feature>
<keyword evidence="1" id="KW-1133">Transmembrane helix</keyword>
<name>A0A382IGZ8_9ZZZZ</name>